<evidence type="ECO:0000256" key="1">
    <source>
        <dbReference type="ARBA" id="ARBA00001974"/>
    </source>
</evidence>
<feature type="binding site" evidence="5">
    <location>
        <position position="222"/>
    </location>
    <ligand>
        <name>FAD</name>
        <dbReference type="ChEBI" id="CHEBI:57692"/>
    </ligand>
</feature>
<evidence type="ECO:0000259" key="7">
    <source>
        <dbReference type="PROSITE" id="PS00623"/>
    </source>
</evidence>
<accession>A0A249MYD5</accession>
<dbReference type="InterPro" id="IPR000172">
    <property type="entry name" value="GMC_OxRdtase_N"/>
</dbReference>
<dbReference type="InterPro" id="IPR036188">
    <property type="entry name" value="FAD/NAD-bd_sf"/>
</dbReference>
<reference evidence="9 10" key="1">
    <citation type="submission" date="2017-08" db="EMBL/GenBank/DDBJ databases">
        <title>Whole Genome Sequence of Sphingobium hydrophobicum C1: Insights into Adaption to the Electronic-waste Contaminated Sediment.</title>
        <authorList>
            <person name="Song D."/>
            <person name="Chen X."/>
            <person name="Xu M."/>
        </authorList>
    </citation>
    <scope>NUCLEOTIDE SEQUENCE [LARGE SCALE GENOMIC DNA]</scope>
    <source>
        <strain evidence="9 10">C1</strain>
    </source>
</reference>
<dbReference type="Proteomes" id="UP000217141">
    <property type="component" value="Chromosome II"/>
</dbReference>
<dbReference type="GO" id="GO:0050660">
    <property type="term" value="F:flavin adenine dinucleotide binding"/>
    <property type="evidence" value="ECO:0007669"/>
    <property type="project" value="InterPro"/>
</dbReference>
<evidence type="ECO:0000313" key="9">
    <source>
        <dbReference type="EMBL" id="ASY46129.1"/>
    </source>
</evidence>
<feature type="domain" description="Glucose-methanol-choline oxidoreductase N-terminal" evidence="7">
    <location>
        <begin position="84"/>
        <end position="107"/>
    </location>
</feature>
<feature type="domain" description="Glucose-methanol-choline oxidoreductase N-terminal" evidence="8">
    <location>
        <begin position="257"/>
        <end position="271"/>
    </location>
</feature>
<protein>
    <recommendedName>
        <fullName evidence="7 8">Glucose-methanol-choline oxidoreductase N-terminal domain-containing protein</fullName>
    </recommendedName>
</protein>
<dbReference type="Pfam" id="PF00732">
    <property type="entry name" value="GMC_oxred_N"/>
    <property type="match status" value="1"/>
</dbReference>
<sequence length="540" mass="58185">MQDELQFDYVIVGAGSAGCTLANRLTEDGRTRVLLLEAGGTGKRLDVSLPLAVSKLWPNPDITWGFLSEPEAELNGRRLPVARGRMLGGTSSLNGMMAVRGHPADYDGWRDMGLPGWGFDDVLPYFRKLENHWRGDTPLHGGAGPVSVQPHPSPSPLYPLAQQAAVSLGYNLTNDFNGERTDGFGMPDFTITRRGRRASTAQAYLDPARRRPNLTVMTDAPVHRILIEDGRAGGVLFCVGDQERIARANAEVLLCGGAINSPQLLMLSGIGPAADLRGLGITPLVDSAEVGGNLQDHPGAAMEFELDRRWAFEEEVRFDRLATSLLRWFTTGKGVMGAPPLAISANVATQPGNPEIDLHFLLVPLAMETRVWFPGIAPRHGSRLGAMWSLNYPHSRGRLTIASADPKAHPLIHFNLLSDPRDRAAMIHGYRTLRDLVAQPALAAATGAMTRPSREPRSDAEILAHVRDTAMTAYHPSGTCRMGGDAQSVVDGALKVRGVSGLRVVDASIFPRLPGGNTNLPVIMTAEKAADMIRRGDGPG</sequence>
<dbReference type="SUPFAM" id="SSF54373">
    <property type="entry name" value="FAD-linked reductases, C-terminal domain"/>
    <property type="match status" value="1"/>
</dbReference>
<comment type="similarity">
    <text evidence="2 6">Belongs to the GMC oxidoreductase family.</text>
</comment>
<dbReference type="PROSITE" id="PS00624">
    <property type="entry name" value="GMC_OXRED_2"/>
    <property type="match status" value="1"/>
</dbReference>
<dbReference type="GO" id="GO:0008812">
    <property type="term" value="F:choline dehydrogenase activity"/>
    <property type="evidence" value="ECO:0007669"/>
    <property type="project" value="TreeGrafter"/>
</dbReference>
<dbReference type="EMBL" id="CP022746">
    <property type="protein sequence ID" value="ASY46129.1"/>
    <property type="molecule type" value="Genomic_DNA"/>
</dbReference>
<dbReference type="PANTHER" id="PTHR11552">
    <property type="entry name" value="GLUCOSE-METHANOL-CHOLINE GMC OXIDOREDUCTASE"/>
    <property type="match status" value="1"/>
</dbReference>
<evidence type="ECO:0000256" key="5">
    <source>
        <dbReference type="PIRSR" id="PIRSR000137-2"/>
    </source>
</evidence>
<dbReference type="SUPFAM" id="SSF51905">
    <property type="entry name" value="FAD/NAD(P)-binding domain"/>
    <property type="match status" value="1"/>
</dbReference>
<dbReference type="GO" id="GO:0016020">
    <property type="term" value="C:membrane"/>
    <property type="evidence" value="ECO:0007669"/>
    <property type="project" value="TreeGrafter"/>
</dbReference>
<dbReference type="Gene3D" id="3.30.560.10">
    <property type="entry name" value="Glucose Oxidase, domain 3"/>
    <property type="match status" value="1"/>
</dbReference>
<dbReference type="Gene3D" id="3.50.50.60">
    <property type="entry name" value="FAD/NAD(P)-binding domain"/>
    <property type="match status" value="1"/>
</dbReference>
<dbReference type="KEGG" id="shyd:CJD35_16675"/>
<name>A0A249MYD5_SPHXE</name>
<dbReference type="PIRSF" id="PIRSF000137">
    <property type="entry name" value="Alcohol_oxidase"/>
    <property type="match status" value="1"/>
</dbReference>
<evidence type="ECO:0000256" key="2">
    <source>
        <dbReference type="ARBA" id="ARBA00010790"/>
    </source>
</evidence>
<dbReference type="Pfam" id="PF05199">
    <property type="entry name" value="GMC_oxred_C"/>
    <property type="match status" value="1"/>
</dbReference>
<keyword evidence="3 6" id="KW-0285">Flavoprotein</keyword>
<evidence type="ECO:0000259" key="8">
    <source>
        <dbReference type="PROSITE" id="PS00624"/>
    </source>
</evidence>
<dbReference type="RefSeq" id="WP_017181897.1">
    <property type="nucleotide sequence ID" value="NZ_CP022746.1"/>
</dbReference>
<evidence type="ECO:0000256" key="4">
    <source>
        <dbReference type="ARBA" id="ARBA00022827"/>
    </source>
</evidence>
<dbReference type="InterPro" id="IPR007867">
    <property type="entry name" value="GMC_OxRtase_C"/>
</dbReference>
<feature type="binding site" evidence="5">
    <location>
        <position position="90"/>
    </location>
    <ligand>
        <name>FAD</name>
        <dbReference type="ChEBI" id="CHEBI:57692"/>
    </ligand>
</feature>
<keyword evidence="4 5" id="KW-0274">FAD</keyword>
<evidence type="ECO:0000256" key="6">
    <source>
        <dbReference type="RuleBase" id="RU003968"/>
    </source>
</evidence>
<dbReference type="InterPro" id="IPR012132">
    <property type="entry name" value="GMC_OxRdtase"/>
</dbReference>
<evidence type="ECO:0000313" key="10">
    <source>
        <dbReference type="Proteomes" id="UP000217141"/>
    </source>
</evidence>
<proteinExistence type="inferred from homology"/>
<dbReference type="AlphaFoldDB" id="A0A249MYD5"/>
<evidence type="ECO:0000256" key="3">
    <source>
        <dbReference type="ARBA" id="ARBA00022630"/>
    </source>
</evidence>
<organism evidence="9 10">
    <name type="scientific">Sphingobium xenophagum</name>
    <dbReference type="NCBI Taxonomy" id="121428"/>
    <lineage>
        <taxon>Bacteria</taxon>
        <taxon>Pseudomonadati</taxon>
        <taxon>Pseudomonadota</taxon>
        <taxon>Alphaproteobacteria</taxon>
        <taxon>Sphingomonadales</taxon>
        <taxon>Sphingomonadaceae</taxon>
        <taxon>Sphingobium</taxon>
    </lineage>
</organism>
<dbReference type="GO" id="GO:0019285">
    <property type="term" value="P:glycine betaine biosynthetic process from choline"/>
    <property type="evidence" value="ECO:0007669"/>
    <property type="project" value="TreeGrafter"/>
</dbReference>
<comment type="cofactor">
    <cofactor evidence="1 5">
        <name>FAD</name>
        <dbReference type="ChEBI" id="CHEBI:57692"/>
    </cofactor>
</comment>
<dbReference type="PANTHER" id="PTHR11552:SF147">
    <property type="entry name" value="CHOLINE DEHYDROGENASE, MITOCHONDRIAL"/>
    <property type="match status" value="1"/>
</dbReference>
<gene>
    <name evidence="9" type="ORF">CJD35_16675</name>
</gene>
<dbReference type="PROSITE" id="PS00623">
    <property type="entry name" value="GMC_OXRED_1"/>
    <property type="match status" value="1"/>
</dbReference>